<proteinExistence type="predicted"/>
<keyword evidence="1" id="KW-0378">Hydrolase</keyword>
<dbReference type="PANTHER" id="PTHR46124:SF2">
    <property type="entry name" value="D-AMINOACYL-TRNA DEACYLASE"/>
    <property type="match status" value="1"/>
</dbReference>
<dbReference type="Gene3D" id="3.20.20.140">
    <property type="entry name" value="Metal-dependent hydrolases"/>
    <property type="match status" value="1"/>
</dbReference>
<sequence length="348" mass="38299">MQDENFHSVTPAAYVPEEVQIPTKDDAVSRHSSGVPLVHGARSAVAENGKRRDTSYPPAPKPLPVSVIDNHTHMDFRDGWVEVSVKDAMDAANAVGVKGAIQVGCDVKSSRWAVQAAESDPRVLAAVAIHPNDAPRLLHPESGHGHDDESELSLEGFDNPLEAALAEIEKLAAHPRVRAIGETGLDYFRTGEEGRDAQRYSFERHIDIAVRAGKAMQIHDRDAHDDVVEVLTSGIKLPEKVVFHCYSGDEALAKICNEHGWYMSFAGTVSFKNSKNQQAALAIARKELILVETDAPFLTPHPFRGRPNAVYMVPYTVRYMAKHLGVDVEELCHQLTQNTEEVYGQFEG</sequence>
<accession>A0A7W8YB18</accession>
<dbReference type="Pfam" id="PF01026">
    <property type="entry name" value="TatD_DNase"/>
    <property type="match status" value="1"/>
</dbReference>
<keyword evidence="2" id="KW-1185">Reference proteome</keyword>
<dbReference type="GO" id="GO:0005829">
    <property type="term" value="C:cytosol"/>
    <property type="evidence" value="ECO:0007669"/>
    <property type="project" value="TreeGrafter"/>
</dbReference>
<dbReference type="EC" id="3.1.21.-" evidence="1"/>
<dbReference type="EMBL" id="JACHBL010000001">
    <property type="protein sequence ID" value="MBB5598253.1"/>
    <property type="molecule type" value="Genomic_DNA"/>
</dbReference>
<protein>
    <submittedName>
        <fullName evidence="1">TatD DNase family protein</fullName>
        <ecNumber evidence="1">3.1.21.-</ecNumber>
    </submittedName>
</protein>
<name>A0A7W8YB18_9MICC</name>
<comment type="caution">
    <text evidence="1">The sequence shown here is derived from an EMBL/GenBank/DDBJ whole genome shotgun (WGS) entry which is preliminary data.</text>
</comment>
<dbReference type="GO" id="GO:0016788">
    <property type="term" value="F:hydrolase activity, acting on ester bonds"/>
    <property type="evidence" value="ECO:0007669"/>
    <property type="project" value="InterPro"/>
</dbReference>
<organism evidence="1 2">
    <name type="scientific">Neomicrococcus lactis</name>
    <dbReference type="NCBI Taxonomy" id="732241"/>
    <lineage>
        <taxon>Bacteria</taxon>
        <taxon>Bacillati</taxon>
        <taxon>Actinomycetota</taxon>
        <taxon>Actinomycetes</taxon>
        <taxon>Micrococcales</taxon>
        <taxon>Micrococcaceae</taxon>
        <taxon>Neomicrococcus</taxon>
    </lineage>
</organism>
<reference evidence="1 2" key="1">
    <citation type="submission" date="2020-08" db="EMBL/GenBank/DDBJ databases">
        <title>Sequencing the genomes of 1000 actinobacteria strains.</title>
        <authorList>
            <person name="Klenk H.-P."/>
        </authorList>
    </citation>
    <scope>NUCLEOTIDE SEQUENCE [LARGE SCALE GENOMIC DNA]</scope>
    <source>
        <strain evidence="1 2">DSM 23694</strain>
    </source>
</reference>
<evidence type="ECO:0000313" key="2">
    <source>
        <dbReference type="Proteomes" id="UP000523863"/>
    </source>
</evidence>
<dbReference type="InterPro" id="IPR032466">
    <property type="entry name" value="Metal_Hydrolase"/>
</dbReference>
<dbReference type="Proteomes" id="UP000523863">
    <property type="component" value="Unassembled WGS sequence"/>
</dbReference>
<dbReference type="CDD" id="cd01310">
    <property type="entry name" value="TatD_DNAse"/>
    <property type="match status" value="1"/>
</dbReference>
<evidence type="ECO:0000313" key="1">
    <source>
        <dbReference type="EMBL" id="MBB5598253.1"/>
    </source>
</evidence>
<dbReference type="SUPFAM" id="SSF51556">
    <property type="entry name" value="Metallo-dependent hydrolases"/>
    <property type="match status" value="1"/>
</dbReference>
<gene>
    <name evidence="1" type="ORF">BKA12_001333</name>
</gene>
<dbReference type="PANTHER" id="PTHR46124">
    <property type="entry name" value="D-AMINOACYL-TRNA DEACYLASE"/>
    <property type="match status" value="1"/>
</dbReference>
<dbReference type="InterPro" id="IPR001130">
    <property type="entry name" value="TatD-like"/>
</dbReference>
<dbReference type="AlphaFoldDB" id="A0A7W8YB18"/>